<feature type="region of interest" description="Disordered" evidence="6">
    <location>
        <begin position="227"/>
        <end position="422"/>
    </location>
</feature>
<feature type="domain" description="SHSP" evidence="8">
    <location>
        <begin position="24"/>
        <end position="148"/>
    </location>
</feature>
<feature type="transmembrane region" description="Helical" evidence="7">
    <location>
        <begin position="430"/>
        <end position="448"/>
    </location>
</feature>
<keyword evidence="3" id="KW-0611">Plant defense</keyword>
<evidence type="ECO:0000256" key="3">
    <source>
        <dbReference type="ARBA" id="ARBA00022821"/>
    </source>
</evidence>
<evidence type="ECO:0000256" key="5">
    <source>
        <dbReference type="RuleBase" id="RU003616"/>
    </source>
</evidence>
<dbReference type="SUPFAM" id="SSF49764">
    <property type="entry name" value="HSP20-like chaperones"/>
    <property type="match status" value="1"/>
</dbReference>
<dbReference type="PANTHER" id="PTHR43670:SF34">
    <property type="entry name" value="HSP20-LIKE CHAPERONES SUPERFAMILY PROTEIN"/>
    <property type="match status" value="1"/>
</dbReference>
<dbReference type="OrthoDB" id="1920188at2759"/>
<evidence type="ECO:0000313" key="9">
    <source>
        <dbReference type="EMBL" id="KAB1220813.1"/>
    </source>
</evidence>
<organism evidence="9 10">
    <name type="scientific">Morella rubra</name>
    <name type="common">Chinese bayberry</name>
    <dbReference type="NCBI Taxonomy" id="262757"/>
    <lineage>
        <taxon>Eukaryota</taxon>
        <taxon>Viridiplantae</taxon>
        <taxon>Streptophyta</taxon>
        <taxon>Embryophyta</taxon>
        <taxon>Tracheophyta</taxon>
        <taxon>Spermatophyta</taxon>
        <taxon>Magnoliopsida</taxon>
        <taxon>eudicotyledons</taxon>
        <taxon>Gunneridae</taxon>
        <taxon>Pentapetalae</taxon>
        <taxon>rosids</taxon>
        <taxon>fabids</taxon>
        <taxon>Fagales</taxon>
        <taxon>Myricaceae</taxon>
        <taxon>Morella</taxon>
    </lineage>
</organism>
<accession>A0A6A1W7C7</accession>
<keyword evidence="2" id="KW-1003">Cell membrane</keyword>
<dbReference type="AlphaFoldDB" id="A0A6A1W7C7"/>
<feature type="compositionally biased region" description="Basic and acidic residues" evidence="6">
    <location>
        <begin position="251"/>
        <end position="282"/>
    </location>
</feature>
<keyword evidence="7" id="KW-0812">Transmembrane</keyword>
<comment type="subcellular location">
    <subcellularLocation>
        <location evidence="1">Cell membrane</location>
        <topology evidence="1">Single-pass membrane protein</topology>
    </subcellularLocation>
</comment>
<feature type="compositionally biased region" description="Basic and acidic residues" evidence="6">
    <location>
        <begin position="361"/>
        <end position="373"/>
    </location>
</feature>
<keyword evidence="10" id="KW-1185">Reference proteome</keyword>
<dbReference type="Proteomes" id="UP000516437">
    <property type="component" value="Chromosome 3"/>
</dbReference>
<dbReference type="CDD" id="cd06464">
    <property type="entry name" value="ACD_sHsps-like"/>
    <property type="match status" value="1"/>
</dbReference>
<reference evidence="9 10" key="1">
    <citation type="journal article" date="2019" name="Plant Biotechnol. J.">
        <title>The red bayberry genome and genetic basis of sex determination.</title>
        <authorList>
            <person name="Jia H.M."/>
            <person name="Jia H.J."/>
            <person name="Cai Q.L."/>
            <person name="Wang Y."/>
            <person name="Zhao H.B."/>
            <person name="Yang W.F."/>
            <person name="Wang G.Y."/>
            <person name="Li Y.H."/>
            <person name="Zhan D.L."/>
            <person name="Shen Y.T."/>
            <person name="Niu Q.F."/>
            <person name="Chang L."/>
            <person name="Qiu J."/>
            <person name="Zhao L."/>
            <person name="Xie H.B."/>
            <person name="Fu W.Y."/>
            <person name="Jin J."/>
            <person name="Li X.W."/>
            <person name="Jiao Y."/>
            <person name="Zhou C.C."/>
            <person name="Tu T."/>
            <person name="Chai C.Y."/>
            <person name="Gao J.L."/>
            <person name="Fan L.J."/>
            <person name="van de Weg E."/>
            <person name="Wang J.Y."/>
            <person name="Gao Z.S."/>
        </authorList>
    </citation>
    <scope>NUCLEOTIDE SEQUENCE [LARGE SCALE GENOMIC DNA]</scope>
    <source>
        <tissue evidence="9">Leaves</tissue>
    </source>
</reference>
<proteinExistence type="inferred from homology"/>
<dbReference type="EMBL" id="RXIC02000021">
    <property type="protein sequence ID" value="KAB1220813.1"/>
    <property type="molecule type" value="Genomic_DNA"/>
</dbReference>
<comment type="caution">
    <text evidence="9">The sequence shown here is derived from an EMBL/GenBank/DDBJ whole genome shotgun (WGS) entry which is preliminary data.</text>
</comment>
<evidence type="ECO:0000256" key="1">
    <source>
        <dbReference type="ARBA" id="ARBA00004162"/>
    </source>
</evidence>
<evidence type="ECO:0000259" key="8">
    <source>
        <dbReference type="PROSITE" id="PS01031"/>
    </source>
</evidence>
<dbReference type="PROSITE" id="PS01031">
    <property type="entry name" value="SHSP"/>
    <property type="match status" value="1"/>
</dbReference>
<feature type="compositionally biased region" description="Basic and acidic residues" evidence="6">
    <location>
        <begin position="380"/>
        <end position="407"/>
    </location>
</feature>
<dbReference type="GO" id="GO:0005886">
    <property type="term" value="C:plasma membrane"/>
    <property type="evidence" value="ECO:0007669"/>
    <property type="project" value="UniProtKB-SubCell"/>
</dbReference>
<dbReference type="PANTHER" id="PTHR43670">
    <property type="entry name" value="HEAT SHOCK PROTEIN 26"/>
    <property type="match status" value="1"/>
</dbReference>
<feature type="compositionally biased region" description="Basic and acidic residues" evidence="6">
    <location>
        <begin position="290"/>
        <end position="349"/>
    </location>
</feature>
<feature type="compositionally biased region" description="Acidic residues" evidence="6">
    <location>
        <begin position="238"/>
        <end position="250"/>
    </location>
</feature>
<evidence type="ECO:0000256" key="2">
    <source>
        <dbReference type="ARBA" id="ARBA00022475"/>
    </source>
</evidence>
<sequence>MELELGLKITKAMDDLVSMSDFRIAKDRAGSVFLSRENDDMFVLTAHLKGLKRQNIDITINEDGTRMTVRGEKPVQEMVMIGWRVYKKRVELRGFRKVFKIPEGVVLDRIKAKFNEEESILTIVMPKLEKGIRGVGIEEMKDEEVEKEEGRSGAEHVVDNEIPPRDNVGVMVQEDHEGPEIKRTEETNPVVEKEMDRGVPEETKIVEEVPRKDTVVKESIGKGKPEKVQIVAAKEPEREEEMQEPESEIPEETKKVAETSEETPEIKRQRELKEAAAKDLERVPTTGHPEVTEQTKKQDIPEAEKAQGQEEENSKNDEFGQAKHEMPREPQKLDSHPDVQESTEPKPDQEPEQAETPQPKHPVEQHGEGRVAEQEQTECTGKEIQEANKERSPQVKEDKSPVEKQGEPGEGATQGKKPASKRCKLCSPCVVAGSAILVSLIVFVFHRIRAKKR</sequence>
<dbReference type="Gene3D" id="2.60.40.790">
    <property type="match status" value="1"/>
</dbReference>
<dbReference type="InterPro" id="IPR008978">
    <property type="entry name" value="HSP20-like_chaperone"/>
</dbReference>
<name>A0A6A1W7C7_9ROSI</name>
<dbReference type="Pfam" id="PF00011">
    <property type="entry name" value="HSP20"/>
    <property type="match status" value="1"/>
</dbReference>
<dbReference type="GO" id="GO:0034605">
    <property type="term" value="P:cellular response to heat"/>
    <property type="evidence" value="ECO:0007669"/>
    <property type="project" value="TreeGrafter"/>
</dbReference>
<evidence type="ECO:0000256" key="4">
    <source>
        <dbReference type="PROSITE-ProRule" id="PRU00285"/>
    </source>
</evidence>
<keyword evidence="7" id="KW-1133">Transmembrane helix</keyword>
<comment type="similarity">
    <text evidence="4 5">Belongs to the small heat shock protein (HSP20) family.</text>
</comment>
<dbReference type="GO" id="GO:0006952">
    <property type="term" value="P:defense response"/>
    <property type="evidence" value="ECO:0007669"/>
    <property type="project" value="UniProtKB-KW"/>
</dbReference>
<keyword evidence="7" id="KW-0472">Membrane</keyword>
<dbReference type="InterPro" id="IPR002068">
    <property type="entry name" value="A-crystallin/Hsp20_dom"/>
</dbReference>
<gene>
    <name evidence="9" type="ORF">CJ030_MR3G003313</name>
</gene>
<protein>
    <recommendedName>
        <fullName evidence="8">SHSP domain-containing protein</fullName>
    </recommendedName>
</protein>
<evidence type="ECO:0000256" key="7">
    <source>
        <dbReference type="SAM" id="Phobius"/>
    </source>
</evidence>
<evidence type="ECO:0000313" key="10">
    <source>
        <dbReference type="Proteomes" id="UP000516437"/>
    </source>
</evidence>
<evidence type="ECO:0000256" key="6">
    <source>
        <dbReference type="SAM" id="MobiDB-lite"/>
    </source>
</evidence>